<dbReference type="PANTHER" id="PTHR10039:SF5">
    <property type="entry name" value="NACHT DOMAIN-CONTAINING PROTEIN"/>
    <property type="match status" value="1"/>
</dbReference>
<dbReference type="Proteomes" id="UP000622797">
    <property type="component" value="Unassembled WGS sequence"/>
</dbReference>
<keyword evidence="5" id="KW-1185">Reference proteome</keyword>
<dbReference type="OrthoDB" id="443402at2759"/>
<reference evidence="4" key="2">
    <citation type="submission" date="2020-05" db="EMBL/GenBank/DDBJ databases">
        <authorList>
            <person name="Kim H.-S."/>
            <person name="Proctor R.H."/>
            <person name="Brown D.W."/>
        </authorList>
    </citation>
    <scope>NUCLEOTIDE SEQUENCE</scope>
    <source>
        <strain evidence="4">NRRL 20472</strain>
    </source>
</reference>
<comment type="caution">
    <text evidence="4">The sequence shown here is derived from an EMBL/GenBank/DDBJ whole genome shotgun (WGS) entry which is preliminary data.</text>
</comment>
<proteinExistence type="predicted"/>
<dbReference type="InterPro" id="IPR027417">
    <property type="entry name" value="P-loop_NTPase"/>
</dbReference>
<dbReference type="PANTHER" id="PTHR10039">
    <property type="entry name" value="AMELOGENIN"/>
    <property type="match status" value="1"/>
</dbReference>
<evidence type="ECO:0000256" key="1">
    <source>
        <dbReference type="ARBA" id="ARBA00022737"/>
    </source>
</evidence>
<dbReference type="Pfam" id="PF25053">
    <property type="entry name" value="DUF7791"/>
    <property type="match status" value="1"/>
</dbReference>
<accession>A0A8H4TYD6</accession>
<keyword evidence="1" id="KW-0677">Repeat</keyword>
<dbReference type="SUPFAM" id="SSF52540">
    <property type="entry name" value="P-loop containing nucleoside triphosphate hydrolases"/>
    <property type="match status" value="1"/>
</dbReference>
<evidence type="ECO:0000259" key="2">
    <source>
        <dbReference type="Pfam" id="PF24883"/>
    </source>
</evidence>
<evidence type="ECO:0000259" key="3">
    <source>
        <dbReference type="Pfam" id="PF25053"/>
    </source>
</evidence>
<feature type="domain" description="Nephrocystin 3-like N-terminal" evidence="2">
    <location>
        <begin position="256"/>
        <end position="355"/>
    </location>
</feature>
<name>A0A8H4TYD6_9HYPO</name>
<dbReference type="Gene3D" id="3.40.50.300">
    <property type="entry name" value="P-loop containing nucleotide triphosphate hydrolases"/>
    <property type="match status" value="1"/>
</dbReference>
<evidence type="ECO:0008006" key="6">
    <source>
        <dbReference type="Google" id="ProtNLM"/>
    </source>
</evidence>
<evidence type="ECO:0000313" key="4">
    <source>
        <dbReference type="EMBL" id="KAF4966307.1"/>
    </source>
</evidence>
<dbReference type="AlphaFoldDB" id="A0A8H4TYD6"/>
<gene>
    <name evidence="4" type="ORF">FSARC_5979</name>
</gene>
<reference evidence="4" key="1">
    <citation type="journal article" date="2020" name="BMC Genomics">
        <title>Correction to: Identification and distribution of gene clusters required for synthesis of sphingolipid metabolism inhibitors in diverse species of the filamentous fungus Fusarium.</title>
        <authorList>
            <person name="Kim H.S."/>
            <person name="Lohmar J.M."/>
            <person name="Busman M."/>
            <person name="Brown D.W."/>
            <person name="Naumann T.A."/>
            <person name="Divon H.H."/>
            <person name="Lysoe E."/>
            <person name="Uhlig S."/>
            <person name="Proctor R.H."/>
        </authorList>
    </citation>
    <scope>NUCLEOTIDE SEQUENCE</scope>
    <source>
        <strain evidence="4">NRRL 20472</strain>
    </source>
</reference>
<feature type="domain" description="DUF7791" evidence="3">
    <location>
        <begin position="523"/>
        <end position="658"/>
    </location>
</feature>
<evidence type="ECO:0000313" key="5">
    <source>
        <dbReference type="Proteomes" id="UP000622797"/>
    </source>
</evidence>
<protein>
    <recommendedName>
        <fullName evidence="6">NACHT domain-containing protein</fullName>
    </recommendedName>
</protein>
<dbReference type="Pfam" id="PF24883">
    <property type="entry name" value="NPHP3_N"/>
    <property type="match status" value="1"/>
</dbReference>
<dbReference type="InterPro" id="IPR056693">
    <property type="entry name" value="DUF7791"/>
</dbReference>
<dbReference type="InterPro" id="IPR056884">
    <property type="entry name" value="NPHP3-like_N"/>
</dbReference>
<sequence>MEALAVASLTGNILQFIEFTSRMISSTHQISAAGSKKEHLELETIAEELRRSSRIINTQRLSDNVEPDSEADNTLAQISKQCIDVTDQLLAALNFIKRKSGASKAKNFYQALKSEWKAGEIEALQRRVDRIGDALNRHLMTSRQEQISFKLDQLAGENFRLQAGRADDIAHLTGRLEVFFAEMRYGSPVAEPEHLPPSAIFLETAERGAQYSIEQVVLKKLRFSAIDERYDTIPSAHSDTFSWIFKPEDQDVAAPSSFLEWLTSTDDLYWISGKPGSGKSTLMKFLCTHEVTKHKLCQWAHGNRTRSPNACHDSDYSEEEDRLLLGDFFFWNAGKKSLQKSQEGLLRALIYQILPCDLLQPSRARLCLFIDGLDEYEGKPSDIIGLVNDIRSIKNVKICVSSRPWNEFEQSFGQDRPQKLCMQDLTKEDIRKYVCDILDNDKNYQNLEEKDREGKELIAEIIEAAQGVFLWVVLVVRSFQEGLINGDRIVDLQTRLRDLPKDLNDYFEKILLSDVDDFYRPQSARMSAATLHAQQRLPLMAYWFLDQQDPEYALKLEVAPLDLQKMSLRLEQTRKRLNACCKGLLEVQSIFAFQNMDSPSSGFWFNQKVDFLHRTVQEFLLSPKTEAFLADWASSQTADMHIGICNALLPLIKIVSPEQKYFEHAGGVNEVLQSLFLHAKVLHDTQEYMNDDFLMRLLNNIDATLVEHGRKIGERVYTRALLGIQGLESISRHFTARITTFLGICIMFGLTRFVENKLNSAAESGDTTTTGQLPALLRLALSSSNYTMVKMLLQKGANPNSSFEESGKGAHPFIDERGTIWALYIRNLYRRQEDTIMFYSSVPFEVSQRRFLCIQELLKYGAPPDIVIRGHGDNSQNVRQLVREVLAPEHMAVLEHFFSGSQEGSKQDDGGKVQRQKISRRKSLWAIFERIWRR</sequence>
<organism evidence="4 5">
    <name type="scientific">Fusarium sarcochroum</name>
    <dbReference type="NCBI Taxonomy" id="1208366"/>
    <lineage>
        <taxon>Eukaryota</taxon>
        <taxon>Fungi</taxon>
        <taxon>Dikarya</taxon>
        <taxon>Ascomycota</taxon>
        <taxon>Pezizomycotina</taxon>
        <taxon>Sordariomycetes</taxon>
        <taxon>Hypocreomycetidae</taxon>
        <taxon>Hypocreales</taxon>
        <taxon>Nectriaceae</taxon>
        <taxon>Fusarium</taxon>
        <taxon>Fusarium lateritium species complex</taxon>
    </lineage>
</organism>
<dbReference type="EMBL" id="JABEXW010000298">
    <property type="protein sequence ID" value="KAF4966307.1"/>
    <property type="molecule type" value="Genomic_DNA"/>
</dbReference>